<gene>
    <name evidence="4" type="ORF">SI65_08602</name>
</gene>
<proteinExistence type="predicted"/>
<feature type="domain" description="CCHC-type" evidence="3">
    <location>
        <begin position="204"/>
        <end position="218"/>
    </location>
</feature>
<dbReference type="InterPro" id="IPR032567">
    <property type="entry name" value="RTL1-rel"/>
</dbReference>
<organism evidence="4 5">
    <name type="scientific">Aspergillus cristatus</name>
    <name type="common">Chinese Fuzhuan brick tea-fermentation fungus</name>
    <name type="synonym">Eurotium cristatum</name>
    <dbReference type="NCBI Taxonomy" id="573508"/>
    <lineage>
        <taxon>Eukaryota</taxon>
        <taxon>Fungi</taxon>
        <taxon>Dikarya</taxon>
        <taxon>Ascomycota</taxon>
        <taxon>Pezizomycotina</taxon>
        <taxon>Eurotiomycetes</taxon>
        <taxon>Eurotiomycetidae</taxon>
        <taxon>Eurotiales</taxon>
        <taxon>Aspergillaceae</taxon>
        <taxon>Aspergillus</taxon>
        <taxon>Aspergillus subgen. Aspergillus</taxon>
    </lineage>
</organism>
<dbReference type="PANTHER" id="PTHR15503">
    <property type="entry name" value="LDOC1 RELATED"/>
    <property type="match status" value="1"/>
</dbReference>
<feature type="region of interest" description="Disordered" evidence="2">
    <location>
        <begin position="144"/>
        <end position="188"/>
    </location>
</feature>
<dbReference type="InterPro" id="IPR036875">
    <property type="entry name" value="Znf_CCHC_sf"/>
</dbReference>
<accession>A0A1E3B5J9</accession>
<evidence type="ECO:0000313" key="5">
    <source>
        <dbReference type="Proteomes" id="UP000094569"/>
    </source>
</evidence>
<sequence length="271" mass="30099">MIVNYDCFPTPQSRMAYVTNRLKGAPYAQILPYIHNGVCQLSDYGEVLEILEHAFGDPNCARNAHNDLYRLRQGNKEFSVFFAEFQCLAMEGDMPEAALPTMLEQAINRELKAMLLHHDLPSGDYMNLARFLQNLENRRFQYESNPRNHAAAPKPAAITSARPDGPPQHTTASPTAETTKPHPDAMDLSSARRYTTSRRDRGECFHCGSKDHLVQNCPLPDSRPVGVHPAYLSPRSQSPISPVPASALQQYCSPSPDLSAKGMSLAVTALY</sequence>
<dbReference type="Gene3D" id="4.10.60.10">
    <property type="entry name" value="Zinc finger, CCHC-type"/>
    <property type="match status" value="1"/>
</dbReference>
<evidence type="ECO:0000259" key="3">
    <source>
        <dbReference type="PROSITE" id="PS50158"/>
    </source>
</evidence>
<dbReference type="OrthoDB" id="4502494at2759"/>
<dbReference type="SUPFAM" id="SSF57756">
    <property type="entry name" value="Retrovirus zinc finger-like domains"/>
    <property type="match status" value="1"/>
</dbReference>
<dbReference type="STRING" id="573508.A0A1E3B5J9"/>
<dbReference type="GO" id="GO:0008270">
    <property type="term" value="F:zinc ion binding"/>
    <property type="evidence" value="ECO:0007669"/>
    <property type="project" value="UniProtKB-KW"/>
</dbReference>
<keyword evidence="1" id="KW-0862">Zinc</keyword>
<protein>
    <recommendedName>
        <fullName evidence="3">CCHC-type domain-containing protein</fullName>
    </recommendedName>
</protein>
<comment type="caution">
    <text evidence="4">The sequence shown here is derived from an EMBL/GenBank/DDBJ whole genome shotgun (WGS) entry which is preliminary data.</text>
</comment>
<keyword evidence="1" id="KW-0479">Metal-binding</keyword>
<evidence type="ECO:0000256" key="1">
    <source>
        <dbReference type="PROSITE-ProRule" id="PRU00047"/>
    </source>
</evidence>
<name>A0A1E3B5J9_ASPCR</name>
<evidence type="ECO:0000256" key="2">
    <source>
        <dbReference type="SAM" id="MobiDB-lite"/>
    </source>
</evidence>
<dbReference type="EMBL" id="JXNT01000013">
    <property type="protein sequence ID" value="ODM16168.1"/>
    <property type="molecule type" value="Genomic_DNA"/>
</dbReference>
<feature type="compositionally biased region" description="Polar residues" evidence="2">
    <location>
        <begin position="168"/>
        <end position="178"/>
    </location>
</feature>
<dbReference type="VEuPathDB" id="FungiDB:SI65_08602"/>
<dbReference type="Proteomes" id="UP000094569">
    <property type="component" value="Unassembled WGS sequence"/>
</dbReference>
<dbReference type="PANTHER" id="PTHR15503:SF29">
    <property type="entry name" value="CCHC-TYPE DOMAIN-CONTAINING PROTEIN-RELATED"/>
    <property type="match status" value="1"/>
</dbReference>
<dbReference type="InterPro" id="IPR001878">
    <property type="entry name" value="Znf_CCHC"/>
</dbReference>
<dbReference type="GO" id="GO:0003676">
    <property type="term" value="F:nucleic acid binding"/>
    <property type="evidence" value="ECO:0007669"/>
    <property type="project" value="InterPro"/>
</dbReference>
<keyword evidence="1" id="KW-0863">Zinc-finger</keyword>
<keyword evidence="5" id="KW-1185">Reference proteome</keyword>
<reference evidence="4 5" key="1">
    <citation type="journal article" date="2016" name="BMC Genomics">
        <title>Comparative genomic and transcriptomic analyses of the Fuzhuan brick tea-fermentation fungus Aspergillus cristatus.</title>
        <authorList>
            <person name="Ge Y."/>
            <person name="Wang Y."/>
            <person name="Liu Y."/>
            <person name="Tan Y."/>
            <person name="Ren X."/>
            <person name="Zhang X."/>
            <person name="Hyde K.D."/>
            <person name="Liu Y."/>
            <person name="Liu Z."/>
        </authorList>
    </citation>
    <scope>NUCLEOTIDE SEQUENCE [LARGE SCALE GENOMIC DNA]</scope>
    <source>
        <strain evidence="4 5">GZAAS20.1005</strain>
    </source>
</reference>
<evidence type="ECO:0000313" key="4">
    <source>
        <dbReference type="EMBL" id="ODM16168.1"/>
    </source>
</evidence>
<dbReference type="PROSITE" id="PS50158">
    <property type="entry name" value="ZF_CCHC"/>
    <property type="match status" value="1"/>
</dbReference>
<dbReference type="AlphaFoldDB" id="A0A1E3B5J9"/>